<reference evidence="2" key="1">
    <citation type="journal article" date="2022" name="bioRxiv">
        <title>Sequencing and chromosome-scale assembly of the giantPleurodeles waltlgenome.</title>
        <authorList>
            <person name="Brown T."/>
            <person name="Elewa A."/>
            <person name="Iarovenko S."/>
            <person name="Subramanian E."/>
            <person name="Araus A.J."/>
            <person name="Petzold A."/>
            <person name="Susuki M."/>
            <person name="Suzuki K.-i.T."/>
            <person name="Hayashi T."/>
            <person name="Toyoda A."/>
            <person name="Oliveira C."/>
            <person name="Osipova E."/>
            <person name="Leigh N.D."/>
            <person name="Simon A."/>
            <person name="Yun M.H."/>
        </authorList>
    </citation>
    <scope>NUCLEOTIDE SEQUENCE</scope>
    <source>
        <strain evidence="2">20211129_DDA</strain>
        <tissue evidence="2">Liver</tissue>
    </source>
</reference>
<sequence>MSLRNPVLPDASDLRALKPGQIHGVFAMHGTRMSMPTPTSLLPITNRGPNSPCVGPGNGRDEFEVCSDPPQRRPCQTADHPHQPTRVGVAPSNGGSLLRPITRRGGPTGSRGRGASWDDLLGLDSADRSGLGLLKGSSSTCAGSPGGAARDGAAARIVVTESQEEPGSWWLGGLGQAECEQQEHGRGLRAAKISPPAGAEEVVVWPGGGRQRFPATNGVAASVSSLSERHHNPILDWDHSSGWSGLAHSAARRRSTAQR</sequence>
<comment type="caution">
    <text evidence="2">The sequence shown here is derived from an EMBL/GenBank/DDBJ whole genome shotgun (WGS) entry which is preliminary data.</text>
</comment>
<gene>
    <name evidence="2" type="ORF">NDU88_005000</name>
</gene>
<accession>A0AAV7MV18</accession>
<protein>
    <submittedName>
        <fullName evidence="2">Uncharacterized protein</fullName>
    </submittedName>
</protein>
<name>A0AAV7MV18_PLEWA</name>
<evidence type="ECO:0000256" key="1">
    <source>
        <dbReference type="SAM" id="MobiDB-lite"/>
    </source>
</evidence>
<keyword evidence="3" id="KW-1185">Reference proteome</keyword>
<feature type="region of interest" description="Disordered" evidence="1">
    <location>
        <begin position="66"/>
        <end position="117"/>
    </location>
</feature>
<evidence type="ECO:0000313" key="2">
    <source>
        <dbReference type="EMBL" id="KAJ1107610.1"/>
    </source>
</evidence>
<dbReference type="AlphaFoldDB" id="A0AAV7MV18"/>
<dbReference type="Proteomes" id="UP001066276">
    <property type="component" value="Chromosome 9"/>
</dbReference>
<organism evidence="2 3">
    <name type="scientific">Pleurodeles waltl</name>
    <name type="common">Iberian ribbed newt</name>
    <dbReference type="NCBI Taxonomy" id="8319"/>
    <lineage>
        <taxon>Eukaryota</taxon>
        <taxon>Metazoa</taxon>
        <taxon>Chordata</taxon>
        <taxon>Craniata</taxon>
        <taxon>Vertebrata</taxon>
        <taxon>Euteleostomi</taxon>
        <taxon>Amphibia</taxon>
        <taxon>Batrachia</taxon>
        <taxon>Caudata</taxon>
        <taxon>Salamandroidea</taxon>
        <taxon>Salamandridae</taxon>
        <taxon>Pleurodelinae</taxon>
        <taxon>Pleurodeles</taxon>
    </lineage>
</organism>
<feature type="region of interest" description="Disordered" evidence="1">
    <location>
        <begin position="232"/>
        <end position="259"/>
    </location>
</feature>
<proteinExistence type="predicted"/>
<dbReference type="EMBL" id="JANPWB010000013">
    <property type="protein sequence ID" value="KAJ1107610.1"/>
    <property type="molecule type" value="Genomic_DNA"/>
</dbReference>
<evidence type="ECO:0000313" key="3">
    <source>
        <dbReference type="Proteomes" id="UP001066276"/>
    </source>
</evidence>
<feature type="compositionally biased region" description="Basic residues" evidence="1">
    <location>
        <begin position="250"/>
        <end position="259"/>
    </location>
</feature>